<dbReference type="EMBL" id="ML210228">
    <property type="protein sequence ID" value="TFK22986.1"/>
    <property type="molecule type" value="Genomic_DNA"/>
</dbReference>
<feature type="signal peptide" evidence="3">
    <location>
        <begin position="1"/>
        <end position="21"/>
    </location>
</feature>
<protein>
    <submittedName>
        <fullName evidence="4">Uncharacterized protein</fullName>
    </submittedName>
</protein>
<keyword evidence="2" id="KW-1133">Transmembrane helix</keyword>
<reference evidence="4 5" key="1">
    <citation type="journal article" date="2019" name="Nat. Ecol. Evol.">
        <title>Megaphylogeny resolves global patterns of mushroom evolution.</title>
        <authorList>
            <person name="Varga T."/>
            <person name="Krizsan K."/>
            <person name="Foldi C."/>
            <person name="Dima B."/>
            <person name="Sanchez-Garcia M."/>
            <person name="Sanchez-Ramirez S."/>
            <person name="Szollosi G.J."/>
            <person name="Szarkandi J.G."/>
            <person name="Papp V."/>
            <person name="Albert L."/>
            <person name="Andreopoulos W."/>
            <person name="Angelini C."/>
            <person name="Antonin V."/>
            <person name="Barry K.W."/>
            <person name="Bougher N.L."/>
            <person name="Buchanan P."/>
            <person name="Buyck B."/>
            <person name="Bense V."/>
            <person name="Catcheside P."/>
            <person name="Chovatia M."/>
            <person name="Cooper J."/>
            <person name="Damon W."/>
            <person name="Desjardin D."/>
            <person name="Finy P."/>
            <person name="Geml J."/>
            <person name="Haridas S."/>
            <person name="Hughes K."/>
            <person name="Justo A."/>
            <person name="Karasinski D."/>
            <person name="Kautmanova I."/>
            <person name="Kiss B."/>
            <person name="Kocsube S."/>
            <person name="Kotiranta H."/>
            <person name="LaButti K.M."/>
            <person name="Lechner B.E."/>
            <person name="Liimatainen K."/>
            <person name="Lipzen A."/>
            <person name="Lukacs Z."/>
            <person name="Mihaltcheva S."/>
            <person name="Morgado L.N."/>
            <person name="Niskanen T."/>
            <person name="Noordeloos M.E."/>
            <person name="Ohm R.A."/>
            <person name="Ortiz-Santana B."/>
            <person name="Ovrebo C."/>
            <person name="Racz N."/>
            <person name="Riley R."/>
            <person name="Savchenko A."/>
            <person name="Shiryaev A."/>
            <person name="Soop K."/>
            <person name="Spirin V."/>
            <person name="Szebenyi C."/>
            <person name="Tomsovsky M."/>
            <person name="Tulloss R.E."/>
            <person name="Uehling J."/>
            <person name="Grigoriev I.V."/>
            <person name="Vagvolgyi C."/>
            <person name="Papp T."/>
            <person name="Martin F.M."/>
            <person name="Miettinen O."/>
            <person name="Hibbett D.S."/>
            <person name="Nagy L.G."/>
        </authorList>
    </citation>
    <scope>NUCLEOTIDE SEQUENCE [LARGE SCALE GENOMIC DNA]</scope>
    <source>
        <strain evidence="4 5">CBS 121175</strain>
    </source>
</reference>
<dbReference type="Gene3D" id="2.60.120.260">
    <property type="entry name" value="Galactose-binding domain-like"/>
    <property type="match status" value="1"/>
</dbReference>
<feature type="transmembrane region" description="Helical" evidence="2">
    <location>
        <begin position="227"/>
        <end position="252"/>
    </location>
</feature>
<keyword evidence="2" id="KW-0472">Membrane</keyword>
<evidence type="ECO:0000256" key="2">
    <source>
        <dbReference type="SAM" id="Phobius"/>
    </source>
</evidence>
<evidence type="ECO:0000313" key="4">
    <source>
        <dbReference type="EMBL" id="TFK22986.1"/>
    </source>
</evidence>
<evidence type="ECO:0000256" key="1">
    <source>
        <dbReference type="SAM" id="MobiDB-lite"/>
    </source>
</evidence>
<feature type="compositionally biased region" description="Polar residues" evidence="1">
    <location>
        <begin position="354"/>
        <end position="371"/>
    </location>
</feature>
<feature type="region of interest" description="Disordered" evidence="1">
    <location>
        <begin position="182"/>
        <end position="220"/>
    </location>
</feature>
<dbReference type="AlphaFoldDB" id="A0A5C3KRD9"/>
<feature type="region of interest" description="Disordered" evidence="1">
    <location>
        <begin position="404"/>
        <end position="440"/>
    </location>
</feature>
<evidence type="ECO:0000313" key="5">
    <source>
        <dbReference type="Proteomes" id="UP000307440"/>
    </source>
</evidence>
<dbReference type="STRING" id="230819.A0A5C3KRD9"/>
<evidence type="ECO:0000256" key="3">
    <source>
        <dbReference type="SAM" id="SignalP"/>
    </source>
</evidence>
<feature type="compositionally biased region" description="Polar residues" evidence="1">
    <location>
        <begin position="477"/>
        <end position="490"/>
    </location>
</feature>
<dbReference type="Proteomes" id="UP000307440">
    <property type="component" value="Unassembled WGS sequence"/>
</dbReference>
<sequence>MVLGTFIIFLHFFHLFQTTFGAIVNRTIDDTFGDNETRELPRYLPNRNRWNDADCSGCSLRPDTDEAFRNTFMESTYSPSTGPVGIELRFEGIAIYIFLILANFGGDGITTITDCDFILDRGEPVAFTRAPDLTRTDFDYNVLAFSRTNLPNANHTLLIEIGDRVNNNAYINFDYAIYTHDDDPIPPRPSSPTRPSTSASGTLRPGSSPSASVNPGNSTSDAQSISLGAIVGGVVGGLATLVLVIVFFIYFLRRRRRASPPPQDNAPMAELEAHPFQVDPGTPLLPQDPSQRRPNANELQRIRNVVMSYHPGQGYSADYGPSSVEPASTADGSVYSSPYGGFASTTYSTSQSHIAGNNDLQGPNSSLTTAASGAPVLSSKQLMIRRARQEELAVQLRTAEEEMRSLNQDLQGGVSKRRSRQPSVRAGASQEEEEVEMSMSEMREQMKIMQRQIVSLRQNQRSEWAEGLTDDPPPGYTPSTLSTSALSRQTLPPLPPDAHRTD</sequence>
<feature type="region of interest" description="Disordered" evidence="1">
    <location>
        <begin position="354"/>
        <end position="373"/>
    </location>
</feature>
<organism evidence="4 5">
    <name type="scientific">Coprinopsis marcescibilis</name>
    <name type="common">Agaric fungus</name>
    <name type="synonym">Psathyrella marcescibilis</name>
    <dbReference type="NCBI Taxonomy" id="230819"/>
    <lineage>
        <taxon>Eukaryota</taxon>
        <taxon>Fungi</taxon>
        <taxon>Dikarya</taxon>
        <taxon>Basidiomycota</taxon>
        <taxon>Agaricomycotina</taxon>
        <taxon>Agaricomycetes</taxon>
        <taxon>Agaricomycetidae</taxon>
        <taxon>Agaricales</taxon>
        <taxon>Agaricineae</taxon>
        <taxon>Psathyrellaceae</taxon>
        <taxon>Coprinopsis</taxon>
    </lineage>
</organism>
<accession>A0A5C3KRD9</accession>
<gene>
    <name evidence="4" type="ORF">FA15DRAFT_495642</name>
</gene>
<keyword evidence="2" id="KW-0812">Transmembrane</keyword>
<dbReference type="OrthoDB" id="2758521at2759"/>
<feature type="region of interest" description="Disordered" evidence="1">
    <location>
        <begin position="460"/>
        <end position="502"/>
    </location>
</feature>
<name>A0A5C3KRD9_COPMA</name>
<keyword evidence="3" id="KW-0732">Signal</keyword>
<proteinExistence type="predicted"/>
<feature type="region of interest" description="Disordered" evidence="1">
    <location>
        <begin position="276"/>
        <end position="296"/>
    </location>
</feature>
<feature type="chain" id="PRO_5023067899" evidence="3">
    <location>
        <begin position="22"/>
        <end position="502"/>
    </location>
</feature>
<keyword evidence="5" id="KW-1185">Reference proteome</keyword>
<feature type="compositionally biased region" description="Polar residues" evidence="1">
    <location>
        <begin position="205"/>
        <end position="220"/>
    </location>
</feature>